<dbReference type="RefSeq" id="WP_168105600.1">
    <property type="nucleotide sequence ID" value="NZ_VTOX01000001.1"/>
</dbReference>
<proteinExistence type="predicted"/>
<evidence type="ECO:0000256" key="1">
    <source>
        <dbReference type="SAM" id="Coils"/>
    </source>
</evidence>
<name>A0A7X6DC93_9BURK</name>
<sequence>MNQATTVDTRLERDPRYSAAWNRYTELQLQLREAERQRQEIQQQMGNTGSDTRNAIRAEANALLSESAAAGIAKRDEVARSLGEVTHRIAVLREAVGLQKQVVEGLRAEVSLAICADLLPTHQAHVRAVALAAIGLADHVRTEWELRDRLAQNGVLGGHLRPMPLRGFNLTEPNSTISQFLLEAARYGFIEAAELPEHVRKWIPPAPQQVPAVKPAKRAAKEGWLNAA</sequence>
<protein>
    <submittedName>
        <fullName evidence="2">Uncharacterized protein</fullName>
    </submittedName>
</protein>
<evidence type="ECO:0000313" key="2">
    <source>
        <dbReference type="EMBL" id="NKE64517.1"/>
    </source>
</evidence>
<feature type="coiled-coil region" evidence="1">
    <location>
        <begin position="24"/>
        <end position="51"/>
    </location>
</feature>
<dbReference type="Proteomes" id="UP000521868">
    <property type="component" value="Unassembled WGS sequence"/>
</dbReference>
<evidence type="ECO:0000313" key="3">
    <source>
        <dbReference type="Proteomes" id="UP000521868"/>
    </source>
</evidence>
<organism evidence="2 3">
    <name type="scientific">Ramlibacter lithotrophicus</name>
    <dbReference type="NCBI Taxonomy" id="2606681"/>
    <lineage>
        <taxon>Bacteria</taxon>
        <taxon>Pseudomonadati</taxon>
        <taxon>Pseudomonadota</taxon>
        <taxon>Betaproteobacteria</taxon>
        <taxon>Burkholderiales</taxon>
        <taxon>Comamonadaceae</taxon>
        <taxon>Ramlibacter</taxon>
    </lineage>
</organism>
<gene>
    <name evidence="2" type="ORF">RAMLITH_01680</name>
</gene>
<keyword evidence="1" id="KW-0175">Coiled coil</keyword>
<keyword evidence="3" id="KW-1185">Reference proteome</keyword>
<dbReference type="AlphaFoldDB" id="A0A7X6DC93"/>
<dbReference type="EMBL" id="VTOX01000001">
    <property type="protein sequence ID" value="NKE64517.1"/>
    <property type="molecule type" value="Genomic_DNA"/>
</dbReference>
<accession>A0A7X6DC93</accession>
<comment type="caution">
    <text evidence="2">The sequence shown here is derived from an EMBL/GenBank/DDBJ whole genome shotgun (WGS) entry which is preliminary data.</text>
</comment>
<reference evidence="2 3" key="1">
    <citation type="journal article" date="2020" name="Nature">
        <title>Bacterial chemolithoautotrophy via manganese oxidation.</title>
        <authorList>
            <person name="Yu H."/>
            <person name="Leadbetter J.R."/>
        </authorList>
    </citation>
    <scope>NUCLEOTIDE SEQUENCE [LARGE SCALE GENOMIC DNA]</scope>
    <source>
        <strain evidence="2 3">RBP-1</strain>
    </source>
</reference>